<keyword evidence="2" id="KW-0808">Transferase</keyword>
<dbReference type="CDD" id="cd04194">
    <property type="entry name" value="GT8_A4GalT_like"/>
    <property type="match status" value="1"/>
</dbReference>
<reference evidence="5" key="1">
    <citation type="submission" date="2023-07" db="EMBL/GenBank/DDBJ databases">
        <title>Molecular identification of indigenous halophilic bacteria isolated from red sea cost, biodegradation of synthetic dyes and assessment of degraded metabolite toxicity.</title>
        <authorList>
            <person name="Chaieb K."/>
            <person name="Altayb H.N."/>
        </authorList>
    </citation>
    <scope>NUCLEOTIDE SEQUENCE [LARGE SCALE GENOMIC DNA]</scope>
    <source>
        <strain evidence="5">K20</strain>
    </source>
</reference>
<organism evidence="4 5">
    <name type="scientific">Vibrio tritonius</name>
    <dbReference type="NCBI Taxonomy" id="1435069"/>
    <lineage>
        <taxon>Bacteria</taxon>
        <taxon>Pseudomonadati</taxon>
        <taxon>Pseudomonadota</taxon>
        <taxon>Gammaproteobacteria</taxon>
        <taxon>Vibrionales</taxon>
        <taxon>Vibrionaceae</taxon>
        <taxon>Vibrio</taxon>
    </lineage>
</organism>
<comment type="caution">
    <text evidence="4">The sequence shown here is derived from an EMBL/GenBank/DDBJ whole genome shotgun (WGS) entry which is preliminary data.</text>
</comment>
<sequence>MIDIVLCTDENYAAYCAVVMVSALKNTEVPHLFRFNILTLGLNKETSDRLKKLVESYNANLNIIEVNTHDFEKVKTNLGRFGISALLRLNLDMYLSPECKRAIYLDCDLLILTDLKILWDIDIKDNTVGAIVDLCSPSEFLSRNKPYFNSGVLIINILKWRENKIGENSINYLSNLKEESKYPDQDALNSILSNDWESLNISFNMQPAAYTAYEKKYNHIPRKQIEEAVYYPNIVHFIGPVKPWHVNCTHPLQSLFLEFSNLTPWPISQKDLLTKMSWTKRIKRLFKHLKINKRRKLTKYQIK</sequence>
<dbReference type="InterPro" id="IPR050748">
    <property type="entry name" value="Glycosyltrans_8_dom-fam"/>
</dbReference>
<dbReference type="SUPFAM" id="SSF53448">
    <property type="entry name" value="Nucleotide-diphospho-sugar transferases"/>
    <property type="match status" value="1"/>
</dbReference>
<proteinExistence type="predicted"/>
<dbReference type="InterPro" id="IPR029044">
    <property type="entry name" value="Nucleotide-diphossugar_trans"/>
</dbReference>
<dbReference type="RefSeq" id="WP_225250601.1">
    <property type="nucleotide sequence ID" value="NZ_JAIWIU010000066.1"/>
</dbReference>
<protein>
    <submittedName>
        <fullName evidence="4">Glycosyltransferase family 8 protein</fullName>
    </submittedName>
</protein>
<evidence type="ECO:0000313" key="4">
    <source>
        <dbReference type="EMBL" id="MCA2016632.1"/>
    </source>
</evidence>
<dbReference type="Proteomes" id="UP001199044">
    <property type="component" value="Unassembled WGS sequence"/>
</dbReference>
<dbReference type="Gene3D" id="3.90.550.10">
    <property type="entry name" value="Spore Coat Polysaccharide Biosynthesis Protein SpsA, Chain A"/>
    <property type="match status" value="1"/>
</dbReference>
<dbReference type="EMBL" id="JAIWIU010000066">
    <property type="protein sequence ID" value="MCA2016632.1"/>
    <property type="molecule type" value="Genomic_DNA"/>
</dbReference>
<evidence type="ECO:0000313" key="5">
    <source>
        <dbReference type="Proteomes" id="UP001199044"/>
    </source>
</evidence>
<accession>A0ABS7YNJ6</accession>
<name>A0ABS7YNJ6_9VIBR</name>
<keyword evidence="5" id="KW-1185">Reference proteome</keyword>
<dbReference type="PANTHER" id="PTHR13778:SF47">
    <property type="entry name" value="LIPOPOLYSACCHARIDE 1,3-GALACTOSYLTRANSFERASE"/>
    <property type="match status" value="1"/>
</dbReference>
<evidence type="ECO:0000256" key="3">
    <source>
        <dbReference type="ARBA" id="ARBA00022723"/>
    </source>
</evidence>
<evidence type="ECO:0000256" key="1">
    <source>
        <dbReference type="ARBA" id="ARBA00022676"/>
    </source>
</evidence>
<keyword evidence="3" id="KW-0479">Metal-binding</keyword>
<evidence type="ECO:0000256" key="2">
    <source>
        <dbReference type="ARBA" id="ARBA00022679"/>
    </source>
</evidence>
<dbReference type="PANTHER" id="PTHR13778">
    <property type="entry name" value="GLYCOSYLTRANSFERASE 8 DOMAIN-CONTAINING PROTEIN"/>
    <property type="match status" value="1"/>
</dbReference>
<dbReference type="Pfam" id="PF01501">
    <property type="entry name" value="Glyco_transf_8"/>
    <property type="match status" value="1"/>
</dbReference>
<gene>
    <name evidence="4" type="ORF">LDJ79_10965</name>
</gene>
<dbReference type="InterPro" id="IPR002495">
    <property type="entry name" value="Glyco_trans_8"/>
</dbReference>
<keyword evidence="1" id="KW-0328">Glycosyltransferase</keyword>